<evidence type="ECO:0000256" key="2">
    <source>
        <dbReference type="SAM" id="Phobius"/>
    </source>
</evidence>
<evidence type="ECO:0000256" key="1">
    <source>
        <dbReference type="SAM" id="MobiDB-lite"/>
    </source>
</evidence>
<dbReference type="GeneID" id="95453134"/>
<evidence type="ECO:0000313" key="4">
    <source>
        <dbReference type="EMBL" id="QEV31609.1"/>
    </source>
</evidence>
<reference evidence="3 6" key="1">
    <citation type="journal article" date="2014" name="Int. J. Syst. Evol. Microbiol.">
        <title>Complete genome sequence of Corynebacterium casei LMG S-19264T (=DSM 44701T), isolated from a smear-ripened cheese.</title>
        <authorList>
            <consortium name="US DOE Joint Genome Institute (JGI-PGF)"/>
            <person name="Walter F."/>
            <person name="Albersmeier A."/>
            <person name="Kalinowski J."/>
            <person name="Ruckert C."/>
        </authorList>
    </citation>
    <scope>NUCLEOTIDE SEQUENCE [LARGE SCALE GENOMIC DNA]</scope>
    <source>
        <strain evidence="3 6">JCM 4205</strain>
    </source>
</reference>
<protein>
    <recommendedName>
        <fullName evidence="7">Integral membrane protein</fullName>
    </recommendedName>
</protein>
<dbReference type="Proteomes" id="UP000326029">
    <property type="component" value="Chromosome"/>
</dbReference>
<sequence>MSGPTKTMTVLTCAALVLTTAYTVALGSSGWLWFGLLVLIVVTIGVAASESGTAPAGPRRRPPERPGPSGPTGPMGPTGI</sequence>
<keyword evidence="2" id="KW-0472">Membrane</keyword>
<feature type="transmembrane region" description="Helical" evidence="2">
    <location>
        <begin position="31"/>
        <end position="51"/>
    </location>
</feature>
<dbReference type="AlphaFoldDB" id="A0AAV4KIN1"/>
<dbReference type="RefSeq" id="WP_062757978.1">
    <property type="nucleotide sequence ID" value="NZ_BMSJ01000004.1"/>
</dbReference>
<keyword evidence="2" id="KW-1133">Transmembrane helix</keyword>
<feature type="region of interest" description="Disordered" evidence="1">
    <location>
        <begin position="50"/>
        <end position="80"/>
    </location>
</feature>
<reference evidence="4 5" key="2">
    <citation type="submission" date="2017-09" db="EMBL/GenBank/DDBJ databases">
        <authorList>
            <person name="Lee N."/>
            <person name="Cho B.-K."/>
        </authorList>
    </citation>
    <scope>NUCLEOTIDE SEQUENCE [LARGE SCALE GENOMIC DNA]</scope>
    <source>
        <strain evidence="4 5">ATCC 19740</strain>
    </source>
</reference>
<dbReference type="Proteomes" id="UP000642014">
    <property type="component" value="Unassembled WGS sequence"/>
</dbReference>
<keyword evidence="2" id="KW-0812">Transmembrane</keyword>
<reference evidence="3" key="3">
    <citation type="submission" date="2023-08" db="EMBL/GenBank/DDBJ databases">
        <authorList>
            <person name="Sun Q."/>
            <person name="Ohkuma M."/>
        </authorList>
    </citation>
    <scope>NUCLEOTIDE SEQUENCE</scope>
    <source>
        <strain evidence="3">JCM 4205</strain>
    </source>
</reference>
<organism evidence="3 6">
    <name type="scientific">Streptomyces cinereoruber</name>
    <dbReference type="NCBI Taxonomy" id="67260"/>
    <lineage>
        <taxon>Bacteria</taxon>
        <taxon>Bacillati</taxon>
        <taxon>Actinomycetota</taxon>
        <taxon>Actinomycetes</taxon>
        <taxon>Kitasatosporales</taxon>
        <taxon>Streptomycetaceae</taxon>
        <taxon>Streptomyces</taxon>
    </lineage>
</organism>
<evidence type="ECO:0000313" key="6">
    <source>
        <dbReference type="Proteomes" id="UP000642014"/>
    </source>
</evidence>
<evidence type="ECO:0000313" key="3">
    <source>
        <dbReference type="EMBL" id="GGR22223.1"/>
    </source>
</evidence>
<proteinExistence type="predicted"/>
<name>A0AAV4KIN1_9ACTN</name>
<dbReference type="EMBL" id="CP023693">
    <property type="protein sequence ID" value="QEV31609.1"/>
    <property type="molecule type" value="Genomic_DNA"/>
</dbReference>
<gene>
    <name evidence="4" type="ORF">CP977_05050</name>
    <name evidence="3" type="ORF">GCM10010497_25340</name>
</gene>
<evidence type="ECO:0000313" key="5">
    <source>
        <dbReference type="Proteomes" id="UP000326029"/>
    </source>
</evidence>
<keyword evidence="5" id="KW-1185">Reference proteome</keyword>
<accession>A0AAV4KIN1</accession>
<dbReference type="EMBL" id="BMSJ01000004">
    <property type="protein sequence ID" value="GGR22223.1"/>
    <property type="molecule type" value="Genomic_DNA"/>
</dbReference>
<evidence type="ECO:0008006" key="7">
    <source>
        <dbReference type="Google" id="ProtNLM"/>
    </source>
</evidence>